<organism evidence="2 3">
    <name type="scientific">Actinoplanes cyaneus</name>
    <dbReference type="NCBI Taxonomy" id="52696"/>
    <lineage>
        <taxon>Bacteria</taxon>
        <taxon>Bacillati</taxon>
        <taxon>Actinomycetota</taxon>
        <taxon>Actinomycetes</taxon>
        <taxon>Micromonosporales</taxon>
        <taxon>Micromonosporaceae</taxon>
        <taxon>Actinoplanes</taxon>
    </lineage>
</organism>
<dbReference type="Proteomes" id="UP000619479">
    <property type="component" value="Unassembled WGS sequence"/>
</dbReference>
<sequence>MRLRHPSGRTVHLTCGLSLTDAATPAEAFAMLDRAATELRAGLAEGPGRSRPLTIALRLSHPLAAALVDDGRARTRLRAELDTRNLEVVTLSGGPDAEGGGTPPGGTPETAPDAEAGGAAPDGSPEASPDAGAGTAQAPTGGGLPDWSEPARLQHTLELARILVDLLPEDEVRGAVGTCGLGRRDVWDEAHEKATARHLRRLSGGLADLAWRVGRAVRVGFEPQPAYVLDSPEETVAALARVDKDRLGVCLDLARVARDWPAPQDGIDRLTDAGLSVITVRITDPAVAWQPILRHLLAADTARTEYIEVGGDGTEAPDLAYVIGQLTALGLVPESEPCTAP</sequence>
<name>A0A919M8T6_9ACTN</name>
<dbReference type="RefSeq" id="WP_203753616.1">
    <property type="nucleotide sequence ID" value="NZ_BAAAUC010000050.1"/>
</dbReference>
<dbReference type="EMBL" id="BOMH01000072">
    <property type="protein sequence ID" value="GID70162.1"/>
    <property type="molecule type" value="Genomic_DNA"/>
</dbReference>
<accession>A0A919M8T6</accession>
<feature type="compositionally biased region" description="Low complexity" evidence="1">
    <location>
        <begin position="107"/>
        <end position="139"/>
    </location>
</feature>
<dbReference type="SUPFAM" id="SSF51658">
    <property type="entry name" value="Xylose isomerase-like"/>
    <property type="match status" value="1"/>
</dbReference>
<reference evidence="2" key="1">
    <citation type="submission" date="2021-01" db="EMBL/GenBank/DDBJ databases">
        <title>Whole genome shotgun sequence of Actinoplanes cyaneus NBRC 14990.</title>
        <authorList>
            <person name="Komaki H."/>
            <person name="Tamura T."/>
        </authorList>
    </citation>
    <scope>NUCLEOTIDE SEQUENCE</scope>
    <source>
        <strain evidence="2">NBRC 14990</strain>
    </source>
</reference>
<dbReference type="Gene3D" id="3.20.20.150">
    <property type="entry name" value="Divalent-metal-dependent TIM barrel enzymes"/>
    <property type="match status" value="1"/>
</dbReference>
<evidence type="ECO:0000313" key="2">
    <source>
        <dbReference type="EMBL" id="GID70162.1"/>
    </source>
</evidence>
<protein>
    <recommendedName>
        <fullName evidence="4">Xylose isomerase-like TIM barrel domain-containing protein</fullName>
    </recommendedName>
</protein>
<evidence type="ECO:0000313" key="3">
    <source>
        <dbReference type="Proteomes" id="UP000619479"/>
    </source>
</evidence>
<keyword evidence="3" id="KW-1185">Reference proteome</keyword>
<dbReference type="AlphaFoldDB" id="A0A919M8T6"/>
<dbReference type="InterPro" id="IPR036237">
    <property type="entry name" value="Xyl_isomerase-like_sf"/>
</dbReference>
<proteinExistence type="predicted"/>
<feature type="region of interest" description="Disordered" evidence="1">
    <location>
        <begin position="88"/>
        <end position="149"/>
    </location>
</feature>
<gene>
    <name evidence="2" type="ORF">Acy02nite_80430</name>
</gene>
<comment type="caution">
    <text evidence="2">The sequence shown here is derived from an EMBL/GenBank/DDBJ whole genome shotgun (WGS) entry which is preliminary data.</text>
</comment>
<evidence type="ECO:0008006" key="4">
    <source>
        <dbReference type="Google" id="ProtNLM"/>
    </source>
</evidence>
<evidence type="ECO:0000256" key="1">
    <source>
        <dbReference type="SAM" id="MobiDB-lite"/>
    </source>
</evidence>